<protein>
    <submittedName>
        <fullName evidence="1">Uncharacterized protein</fullName>
    </submittedName>
</protein>
<dbReference type="EMBL" id="JAPEIS010000009">
    <property type="protein sequence ID" value="KAJ8063306.1"/>
    <property type="molecule type" value="Genomic_DNA"/>
</dbReference>
<name>A0A9X0AI92_9HELO</name>
<reference evidence="1" key="1">
    <citation type="submission" date="2022-11" db="EMBL/GenBank/DDBJ databases">
        <title>Genome Resource of Sclerotinia nivalis Strain SnTB1, a Plant Pathogen Isolated from American Ginseng.</title>
        <authorList>
            <person name="Fan S."/>
        </authorList>
    </citation>
    <scope>NUCLEOTIDE SEQUENCE</scope>
    <source>
        <strain evidence="1">SnTB1</strain>
    </source>
</reference>
<dbReference type="AlphaFoldDB" id="A0A9X0AI92"/>
<dbReference type="InterPro" id="IPR012337">
    <property type="entry name" value="RNaseH-like_sf"/>
</dbReference>
<gene>
    <name evidence="1" type="ORF">OCU04_008536</name>
</gene>
<comment type="caution">
    <text evidence="1">The sequence shown here is derived from an EMBL/GenBank/DDBJ whole genome shotgun (WGS) entry which is preliminary data.</text>
</comment>
<accession>A0A9X0AI92</accession>
<dbReference type="SUPFAM" id="SSF53098">
    <property type="entry name" value="Ribonuclease H-like"/>
    <property type="match status" value="1"/>
</dbReference>
<proteinExistence type="predicted"/>
<keyword evidence="2" id="KW-1185">Reference proteome</keyword>
<sequence>MTEGSCILQEDVKLIRPKQNPKINKEDEGKQRRDYVERVLNIVFVSLAKKNHMKEPSLLVFILPNRKNKDPATCSDIKWWADCIKGVPSTCISDDCVWKYQDGRVLGDLALKINYKLGGTNHCLKGDAAWD</sequence>
<dbReference type="Gene3D" id="3.40.50.2300">
    <property type="match status" value="1"/>
</dbReference>
<evidence type="ECO:0000313" key="2">
    <source>
        <dbReference type="Proteomes" id="UP001152300"/>
    </source>
</evidence>
<dbReference type="Proteomes" id="UP001152300">
    <property type="component" value="Unassembled WGS sequence"/>
</dbReference>
<evidence type="ECO:0000313" key="1">
    <source>
        <dbReference type="EMBL" id="KAJ8063306.1"/>
    </source>
</evidence>
<organism evidence="1 2">
    <name type="scientific">Sclerotinia nivalis</name>
    <dbReference type="NCBI Taxonomy" id="352851"/>
    <lineage>
        <taxon>Eukaryota</taxon>
        <taxon>Fungi</taxon>
        <taxon>Dikarya</taxon>
        <taxon>Ascomycota</taxon>
        <taxon>Pezizomycotina</taxon>
        <taxon>Leotiomycetes</taxon>
        <taxon>Helotiales</taxon>
        <taxon>Sclerotiniaceae</taxon>
        <taxon>Sclerotinia</taxon>
    </lineage>
</organism>